<keyword evidence="1 3" id="KW-0328">Glycosyltransferase</keyword>
<protein>
    <submittedName>
        <fullName evidence="3">Heptosyltransferase-3</fullName>
        <ecNumber evidence="3">2.4.-.-</ecNumber>
    </submittedName>
</protein>
<dbReference type="GO" id="GO:0005829">
    <property type="term" value="C:cytosol"/>
    <property type="evidence" value="ECO:0007669"/>
    <property type="project" value="TreeGrafter"/>
</dbReference>
<dbReference type="Proteomes" id="UP000575898">
    <property type="component" value="Unassembled WGS sequence"/>
</dbReference>
<dbReference type="InterPro" id="IPR051199">
    <property type="entry name" value="LPS_LOS_Heptosyltrfase"/>
</dbReference>
<name>A0A840MHQ7_9PROT</name>
<proteinExistence type="predicted"/>
<dbReference type="PANTHER" id="PTHR30160:SF7">
    <property type="entry name" value="ADP-HEPTOSE--LPS HEPTOSYLTRANSFERASE 2"/>
    <property type="match status" value="1"/>
</dbReference>
<comment type="caution">
    <text evidence="3">The sequence shown here is derived from an EMBL/GenBank/DDBJ whole genome shotgun (WGS) entry which is preliminary data.</text>
</comment>
<dbReference type="Pfam" id="PF01075">
    <property type="entry name" value="Glyco_transf_9"/>
    <property type="match status" value="1"/>
</dbReference>
<dbReference type="EC" id="2.4.-.-" evidence="3"/>
<dbReference type="EMBL" id="JACHHY010000002">
    <property type="protein sequence ID" value="MBB5017055.1"/>
    <property type="molecule type" value="Genomic_DNA"/>
</dbReference>
<dbReference type="Gene3D" id="3.40.50.2000">
    <property type="entry name" value="Glycogen Phosphorylase B"/>
    <property type="match status" value="2"/>
</dbReference>
<keyword evidence="2 3" id="KW-0808">Transferase</keyword>
<dbReference type="GO" id="GO:0009244">
    <property type="term" value="P:lipopolysaccharide core region biosynthetic process"/>
    <property type="evidence" value="ECO:0007669"/>
    <property type="project" value="TreeGrafter"/>
</dbReference>
<evidence type="ECO:0000256" key="2">
    <source>
        <dbReference type="ARBA" id="ARBA00022679"/>
    </source>
</evidence>
<dbReference type="PANTHER" id="PTHR30160">
    <property type="entry name" value="TETRAACYLDISACCHARIDE 4'-KINASE-RELATED"/>
    <property type="match status" value="1"/>
</dbReference>
<dbReference type="AlphaFoldDB" id="A0A840MHQ7"/>
<evidence type="ECO:0000313" key="3">
    <source>
        <dbReference type="EMBL" id="MBB5017055.1"/>
    </source>
</evidence>
<dbReference type="InterPro" id="IPR002201">
    <property type="entry name" value="Glyco_trans_9"/>
</dbReference>
<reference evidence="3 4" key="1">
    <citation type="submission" date="2020-08" db="EMBL/GenBank/DDBJ databases">
        <title>Genomic Encyclopedia of Type Strains, Phase IV (KMG-IV): sequencing the most valuable type-strain genomes for metagenomic binning, comparative biology and taxonomic classification.</title>
        <authorList>
            <person name="Goeker M."/>
        </authorList>
    </citation>
    <scope>NUCLEOTIDE SEQUENCE [LARGE SCALE GENOMIC DNA]</scope>
    <source>
        <strain evidence="3 4">DSM 27165</strain>
    </source>
</reference>
<organism evidence="3 4">
    <name type="scientific">Chitinivorax tropicus</name>
    <dbReference type="NCBI Taxonomy" id="714531"/>
    <lineage>
        <taxon>Bacteria</taxon>
        <taxon>Pseudomonadati</taxon>
        <taxon>Pseudomonadota</taxon>
        <taxon>Betaproteobacteria</taxon>
        <taxon>Chitinivorax</taxon>
    </lineage>
</organism>
<dbReference type="GO" id="GO:0008713">
    <property type="term" value="F:ADP-heptose-lipopolysaccharide heptosyltransferase activity"/>
    <property type="evidence" value="ECO:0007669"/>
    <property type="project" value="TreeGrafter"/>
</dbReference>
<dbReference type="SUPFAM" id="SSF53756">
    <property type="entry name" value="UDP-Glycosyltransferase/glycogen phosphorylase"/>
    <property type="match status" value="1"/>
</dbReference>
<dbReference type="CDD" id="cd03789">
    <property type="entry name" value="GT9_LPS_heptosyltransferase"/>
    <property type="match status" value="1"/>
</dbReference>
<evidence type="ECO:0000256" key="1">
    <source>
        <dbReference type="ARBA" id="ARBA00022676"/>
    </source>
</evidence>
<gene>
    <name evidence="3" type="ORF">HNQ59_000317</name>
</gene>
<sequence>MFLSASLLDIDVNEVKRILVIHVSRIGDTLLGTPVMDALAGRFPDAEITFLGHPKRAELLENLPTLAQVGRITKKVAPFKGWFSRHHYDLAVVDGFDEPLVKYALRVAKSVVAFRQQDESLNAVLATAVAFPDMANMTAVDLHLLLPLAVGASPKTRALNYVVSTEESQWAARQLAQYDLVDAQPLVGLVVESFPTKPYRDWPTEHFVAVAKVIRARYPKARFMLFGGSLGADKIRRFETELAGAFVSFVGQLSLRQSAALISKLDLYLGVDTGPTHIAGALKIPMIALYHCMHPAWQLAPQEHPQLVAIQQETPPEGRSGQVSMASIMVETVVEAAMTLLSGRYPT</sequence>
<accession>A0A840MHQ7</accession>
<keyword evidence="4" id="KW-1185">Reference proteome</keyword>
<evidence type="ECO:0000313" key="4">
    <source>
        <dbReference type="Proteomes" id="UP000575898"/>
    </source>
</evidence>
<dbReference type="RefSeq" id="WP_184034280.1">
    <property type="nucleotide sequence ID" value="NZ_JACHHY010000002.1"/>
</dbReference>